<dbReference type="PROSITE" id="PS51419">
    <property type="entry name" value="RAB"/>
    <property type="match status" value="1"/>
</dbReference>
<dbReference type="NCBIfam" id="TIGR00231">
    <property type="entry name" value="small_GTP"/>
    <property type="match status" value="1"/>
</dbReference>
<dbReference type="PROSITE" id="PS51421">
    <property type="entry name" value="RAS"/>
    <property type="match status" value="1"/>
</dbReference>
<dbReference type="PANTHER" id="PTHR13304">
    <property type="entry name" value="GLYCOSYLPHOSPHATIDYLINOSITOL ANCHOR ATTACHMENT 1 PROTEIN"/>
    <property type="match status" value="1"/>
</dbReference>
<dbReference type="InterPro" id="IPR001806">
    <property type="entry name" value="Small_GTPase"/>
</dbReference>
<dbReference type="GO" id="GO:0005525">
    <property type="term" value="F:GTP binding"/>
    <property type="evidence" value="ECO:0007669"/>
    <property type="project" value="InterPro"/>
</dbReference>
<dbReference type="InterPro" id="IPR007246">
    <property type="entry name" value="Gaa1"/>
</dbReference>
<evidence type="ECO:0000313" key="2">
    <source>
        <dbReference type="Proteomes" id="UP001152795"/>
    </source>
</evidence>
<sequence length="671" mass="76782">MRRRRSGIVLQHTNVIRVVILGKKGVGKSALTVRFMTKRFIGEYDSSNDETWKHIALIDEEHVPLEINDTTGECSEEKLDLCATLRSDLYIIMYSITDRSSFLESRRLGNFLRENNSGNFEMALVGNKTDLEHARKILESEGTSLSEELECKFYEISVAKNFFDVEYMMNDAEPSYIDRLNSQTSTKISELFRYNTYWAKDIIFLVVDQNEIGIQSWLDEYHGIQSKYVKSSRMLGRSGAIQAAINLELDDEHISSMEILVESLNGQLPNLDMVNMVVRLCQSEGVPVALKKLPVRHFNDGWDEYRSSLSTMVSMMFNQASGRPSANHGLFPKYGIEAVTLRGRKNAGTGSVSFSRLGRALEGMFRSLNSLLESFHQSFFFYLLSSTSRYVSIGLYMPPLGCVMIGPILAAISCWISSVEDKERTQKDKQNKNSDKCENDEKDETRSEKTEKKEETNLEEFAFTRIPRYFGKVLRVILAGHFMGLLIFISPYMLRYIEMPPFDLQPSDLVLFVLFGAFLLSSSMPFLLRLTRSLTERDVLLLKSISLVIYTCQVGCLATINFSFGFFLAIFTVPTFLFVHSTQNRIRRLFQVVLVSISSPPFIIFLMTVVYSYFTTETDNYHEVMQNSKTLYSDGILSSLRDSVLIGTWSYPVTMLVILPNWLLFWSIAWM</sequence>
<dbReference type="PRINTS" id="PR00449">
    <property type="entry name" value="RASTRNSFRMNG"/>
</dbReference>
<dbReference type="GO" id="GO:0042765">
    <property type="term" value="C:GPI-anchor transamidase complex"/>
    <property type="evidence" value="ECO:0007669"/>
    <property type="project" value="InterPro"/>
</dbReference>
<gene>
    <name evidence="1" type="ORF">PACLA_8A038500</name>
</gene>
<dbReference type="EMBL" id="CACRXK020000109">
    <property type="protein sequence ID" value="CAB3978390.1"/>
    <property type="molecule type" value="Genomic_DNA"/>
</dbReference>
<proteinExistence type="predicted"/>
<evidence type="ECO:0000313" key="1">
    <source>
        <dbReference type="EMBL" id="CAB3978390.1"/>
    </source>
</evidence>
<accession>A0A6S7FVF6</accession>
<dbReference type="Pfam" id="PF04114">
    <property type="entry name" value="Gaa1"/>
    <property type="match status" value="1"/>
</dbReference>
<dbReference type="AlphaFoldDB" id="A0A6S7FVF6"/>
<protein>
    <submittedName>
        <fullName evidence="1">Glycosylphosphatidylinositol anchor attachment 1</fullName>
    </submittedName>
</protein>
<dbReference type="PANTHER" id="PTHR13304:SF0">
    <property type="entry name" value="GLYCOSYLPHOSPHATIDYLINOSITOL ANCHOR ATTACHMENT 1 PROTEIN"/>
    <property type="match status" value="1"/>
</dbReference>
<dbReference type="Gene3D" id="3.40.50.300">
    <property type="entry name" value="P-loop containing nucleotide triphosphate hydrolases"/>
    <property type="match status" value="1"/>
</dbReference>
<dbReference type="SUPFAM" id="SSF52540">
    <property type="entry name" value="P-loop containing nucleoside triphosphate hydrolases"/>
    <property type="match status" value="1"/>
</dbReference>
<dbReference type="Pfam" id="PF00071">
    <property type="entry name" value="Ras"/>
    <property type="match status" value="1"/>
</dbReference>
<comment type="caution">
    <text evidence="1">The sequence shown here is derived from an EMBL/GenBank/DDBJ whole genome shotgun (WGS) entry which is preliminary data.</text>
</comment>
<name>A0A6S7FVF6_PARCT</name>
<dbReference type="OrthoDB" id="445301at2759"/>
<organism evidence="1 2">
    <name type="scientific">Paramuricea clavata</name>
    <name type="common">Red gorgonian</name>
    <name type="synonym">Violescent sea-whip</name>
    <dbReference type="NCBI Taxonomy" id="317549"/>
    <lineage>
        <taxon>Eukaryota</taxon>
        <taxon>Metazoa</taxon>
        <taxon>Cnidaria</taxon>
        <taxon>Anthozoa</taxon>
        <taxon>Octocorallia</taxon>
        <taxon>Malacalcyonacea</taxon>
        <taxon>Plexauridae</taxon>
        <taxon>Paramuricea</taxon>
    </lineage>
</organism>
<dbReference type="SMART" id="SM00173">
    <property type="entry name" value="RAS"/>
    <property type="match status" value="1"/>
</dbReference>
<dbReference type="GO" id="GO:0016255">
    <property type="term" value="P:attachment of GPI anchor to protein"/>
    <property type="evidence" value="ECO:0007669"/>
    <property type="project" value="TreeGrafter"/>
</dbReference>
<keyword evidence="2" id="KW-1185">Reference proteome</keyword>
<dbReference type="SMART" id="SM00175">
    <property type="entry name" value="RAB"/>
    <property type="match status" value="1"/>
</dbReference>
<dbReference type="InterPro" id="IPR005225">
    <property type="entry name" value="Small_GTP-bd"/>
</dbReference>
<dbReference type="GO" id="GO:0003924">
    <property type="term" value="F:GTPase activity"/>
    <property type="evidence" value="ECO:0007669"/>
    <property type="project" value="InterPro"/>
</dbReference>
<reference evidence="1" key="1">
    <citation type="submission" date="2020-04" db="EMBL/GenBank/DDBJ databases">
        <authorList>
            <person name="Alioto T."/>
            <person name="Alioto T."/>
            <person name="Gomez Garrido J."/>
        </authorList>
    </citation>
    <scope>NUCLEOTIDE SEQUENCE</scope>
    <source>
        <strain evidence="1">A484AB</strain>
    </source>
</reference>
<dbReference type="InterPro" id="IPR027417">
    <property type="entry name" value="P-loop_NTPase"/>
</dbReference>
<dbReference type="Proteomes" id="UP001152795">
    <property type="component" value="Unassembled WGS sequence"/>
</dbReference>